<dbReference type="Proteomes" id="UP001141806">
    <property type="component" value="Unassembled WGS sequence"/>
</dbReference>
<evidence type="ECO:0000313" key="3">
    <source>
        <dbReference type="Proteomes" id="UP001141806"/>
    </source>
</evidence>
<feature type="compositionally biased region" description="Basic and acidic residues" evidence="1">
    <location>
        <begin position="28"/>
        <end position="46"/>
    </location>
</feature>
<evidence type="ECO:0000256" key="1">
    <source>
        <dbReference type="SAM" id="MobiDB-lite"/>
    </source>
</evidence>
<proteinExistence type="predicted"/>
<sequence>MTVEVNSEETQVVEVPVSQPEVVETVKVAEGDVNAKEEEKPIKEIEENGQPVKEEEEGGSKRGKAQGDSHAAELGLSGEQRTPWLGSASTSKSSFEHKFDRSQTSERKELGQQYGPNPKYSKDRLMDGLWSKNEEPTQTSDLKKECSVRTVFPLSKGNPSTSYDSALASGDNQKKEQGN</sequence>
<comment type="caution">
    <text evidence="2">The sequence shown here is derived from an EMBL/GenBank/DDBJ whole genome shotgun (WGS) entry which is preliminary data.</text>
</comment>
<feature type="compositionally biased region" description="Basic and acidic residues" evidence="1">
    <location>
        <begin position="94"/>
        <end position="110"/>
    </location>
</feature>
<gene>
    <name evidence="2" type="ORF">NE237_016225</name>
</gene>
<feature type="region of interest" description="Disordered" evidence="1">
    <location>
        <begin position="28"/>
        <end position="179"/>
    </location>
</feature>
<accession>A0A9Q0QRY7</accession>
<protein>
    <submittedName>
        <fullName evidence="2">Uncharacterized protein</fullName>
    </submittedName>
</protein>
<name>A0A9Q0QRY7_9MAGN</name>
<reference evidence="2" key="1">
    <citation type="journal article" date="2023" name="Plant J.">
        <title>The genome of the king protea, Protea cynaroides.</title>
        <authorList>
            <person name="Chang J."/>
            <person name="Duong T.A."/>
            <person name="Schoeman C."/>
            <person name="Ma X."/>
            <person name="Roodt D."/>
            <person name="Barker N."/>
            <person name="Li Z."/>
            <person name="Van de Peer Y."/>
            <person name="Mizrachi E."/>
        </authorList>
    </citation>
    <scope>NUCLEOTIDE SEQUENCE</scope>
    <source>
        <tissue evidence="2">Young leaves</tissue>
    </source>
</reference>
<evidence type="ECO:0000313" key="2">
    <source>
        <dbReference type="EMBL" id="KAJ4969524.1"/>
    </source>
</evidence>
<organism evidence="2 3">
    <name type="scientific">Protea cynaroides</name>
    <dbReference type="NCBI Taxonomy" id="273540"/>
    <lineage>
        <taxon>Eukaryota</taxon>
        <taxon>Viridiplantae</taxon>
        <taxon>Streptophyta</taxon>
        <taxon>Embryophyta</taxon>
        <taxon>Tracheophyta</taxon>
        <taxon>Spermatophyta</taxon>
        <taxon>Magnoliopsida</taxon>
        <taxon>Proteales</taxon>
        <taxon>Proteaceae</taxon>
        <taxon>Protea</taxon>
    </lineage>
</organism>
<dbReference type="EMBL" id="JAMYWD010000006">
    <property type="protein sequence ID" value="KAJ4969524.1"/>
    <property type="molecule type" value="Genomic_DNA"/>
</dbReference>
<dbReference type="AlphaFoldDB" id="A0A9Q0QRY7"/>
<keyword evidence="3" id="KW-1185">Reference proteome</keyword>